<feature type="chain" id="PRO_5003322944" evidence="1">
    <location>
        <begin position="21"/>
        <end position="163"/>
    </location>
</feature>
<sequence length="163" mass="18853">MSNVLIATTLVIAALQASYAQNCQPLDVGCCISIKTELLPRDMRTLYDWTNDHWVYMAQNTQADKSHQWKVRAKEGNNIFQFESAAFPGRCFCEKSHLSINYGSSCECKSQEPVQLWELGGIEKGSSEVTFKRPKYEYYLYPCSDGKCVKVHWKRYEWLIQKC</sequence>
<reference evidence="2" key="1">
    <citation type="journal article" date="2011" name="BMC Genomics">
        <title>An insight into the sialome of Simulium guianense (DIPTERA:SIMulIIDAE), the main vector of River Blindness Disease in Brazil.</title>
        <authorList>
            <person name="Chagas A.C."/>
            <person name="Calvo E."/>
            <person name="Pimenta P.F."/>
            <person name="Ribeiro J.M."/>
        </authorList>
    </citation>
    <scope>NUCLEOTIDE SEQUENCE</scope>
    <source>
        <tissue evidence="2">Salivary gland</tissue>
    </source>
</reference>
<feature type="signal peptide" evidence="1">
    <location>
        <begin position="1"/>
        <end position="20"/>
    </location>
</feature>
<evidence type="ECO:0000313" key="2">
    <source>
        <dbReference type="EMBL" id="AEB96493.1"/>
    </source>
</evidence>
<keyword evidence="1" id="KW-0732">Signal</keyword>
<organism evidence="2">
    <name type="scientific">Simulium guianense</name>
    <name type="common">Black fly</name>
    <dbReference type="NCBI Taxonomy" id="445764"/>
    <lineage>
        <taxon>Eukaryota</taxon>
        <taxon>Metazoa</taxon>
        <taxon>Ecdysozoa</taxon>
        <taxon>Arthropoda</taxon>
        <taxon>Hexapoda</taxon>
        <taxon>Insecta</taxon>
        <taxon>Pterygota</taxon>
        <taxon>Neoptera</taxon>
        <taxon>Endopterygota</taxon>
        <taxon>Diptera</taxon>
        <taxon>Nematocera</taxon>
        <taxon>Chironomoidea</taxon>
        <taxon>Simuliidae</taxon>
        <taxon>Simulium</taxon>
    </lineage>
</organism>
<evidence type="ECO:0000256" key="1">
    <source>
        <dbReference type="SAM" id="SignalP"/>
    </source>
</evidence>
<accession>F5GTU5</accession>
<protein>
    <submittedName>
        <fullName evidence="2">Hypothetical secreted simulium specific salivary protein</fullName>
    </submittedName>
</protein>
<proteinExistence type="evidence at transcript level"/>
<name>F5GTU5_SIMGU</name>
<dbReference type="EMBL" id="JI626258">
    <property type="protein sequence ID" value="AEB96493.1"/>
    <property type="molecule type" value="mRNA"/>
</dbReference>
<dbReference type="AlphaFoldDB" id="F5GTU5"/>